<reference evidence="20" key="1">
    <citation type="journal article" date="2019" name="Int. J. Syst. Evol. Microbiol.">
        <title>The Global Catalogue of Microorganisms (GCM) 10K type strain sequencing project: providing services to taxonomists for standard genome sequencing and annotation.</title>
        <authorList>
            <consortium name="The Broad Institute Genomics Platform"/>
            <consortium name="The Broad Institute Genome Sequencing Center for Infectious Disease"/>
            <person name="Wu L."/>
            <person name="Ma J."/>
        </authorList>
    </citation>
    <scope>NUCLEOTIDE SEQUENCE [LARGE SCALE GENOMIC DNA]</scope>
    <source>
        <strain evidence="20">CECT 8655</strain>
    </source>
</reference>
<accession>A0ABV8R714</accession>
<feature type="transmembrane region" description="Helical" evidence="16">
    <location>
        <begin position="447"/>
        <end position="466"/>
    </location>
</feature>
<keyword evidence="14" id="KW-0802">TPR repeat</keyword>
<evidence type="ECO:0000256" key="15">
    <source>
        <dbReference type="RuleBase" id="RU000405"/>
    </source>
</evidence>
<feature type="signal peptide" evidence="17">
    <location>
        <begin position="1"/>
        <end position="19"/>
    </location>
</feature>
<keyword evidence="7" id="KW-0547">Nucleotide-binding</keyword>
<evidence type="ECO:0000256" key="7">
    <source>
        <dbReference type="ARBA" id="ARBA00022741"/>
    </source>
</evidence>
<evidence type="ECO:0000256" key="10">
    <source>
        <dbReference type="ARBA" id="ARBA00022989"/>
    </source>
</evidence>
<keyword evidence="9" id="KW-0460">Magnesium</keyword>
<feature type="repeat" description="TPR" evidence="14">
    <location>
        <begin position="205"/>
        <end position="238"/>
    </location>
</feature>
<dbReference type="PANTHER" id="PTHR45627">
    <property type="entry name" value="ADENYLATE CYCLASE TYPE 1"/>
    <property type="match status" value="1"/>
</dbReference>
<feature type="repeat" description="TPR" evidence="14">
    <location>
        <begin position="285"/>
        <end position="318"/>
    </location>
</feature>
<proteinExistence type="inferred from homology"/>
<comment type="catalytic activity">
    <reaction evidence="1">
        <text>ATP = 3',5'-cyclic AMP + diphosphate</text>
        <dbReference type="Rhea" id="RHEA:15389"/>
        <dbReference type="ChEBI" id="CHEBI:30616"/>
        <dbReference type="ChEBI" id="CHEBI:33019"/>
        <dbReference type="ChEBI" id="CHEBI:58165"/>
        <dbReference type="EC" id="4.6.1.1"/>
    </reaction>
</comment>
<name>A0ABV8R714_9FLAO</name>
<dbReference type="RefSeq" id="WP_377407632.1">
    <property type="nucleotide sequence ID" value="NZ_JBHSCY010000001.1"/>
</dbReference>
<dbReference type="CDD" id="cd07302">
    <property type="entry name" value="CHD"/>
    <property type="match status" value="1"/>
</dbReference>
<keyword evidence="10 16" id="KW-1133">Transmembrane helix</keyword>
<evidence type="ECO:0000256" key="6">
    <source>
        <dbReference type="ARBA" id="ARBA00022723"/>
    </source>
</evidence>
<keyword evidence="8" id="KW-0067">ATP-binding</keyword>
<dbReference type="PROSITE" id="PS50125">
    <property type="entry name" value="GUANYLATE_CYCLASE_2"/>
    <property type="match status" value="1"/>
</dbReference>
<dbReference type="Pfam" id="PF00211">
    <property type="entry name" value="Guanylate_cyc"/>
    <property type="match status" value="1"/>
</dbReference>
<dbReference type="EMBL" id="JBHSCY010000001">
    <property type="protein sequence ID" value="MFC4267637.1"/>
    <property type="molecule type" value="Genomic_DNA"/>
</dbReference>
<dbReference type="SUPFAM" id="SSF55073">
    <property type="entry name" value="Nucleotide cyclase"/>
    <property type="match status" value="1"/>
</dbReference>
<keyword evidence="6" id="KW-0479">Metal-binding</keyword>
<dbReference type="InterPro" id="IPR011990">
    <property type="entry name" value="TPR-like_helical_dom_sf"/>
</dbReference>
<feature type="domain" description="Guanylate cyclase" evidence="18">
    <location>
        <begin position="514"/>
        <end position="645"/>
    </location>
</feature>
<keyword evidence="11" id="KW-0115">cAMP biosynthesis</keyword>
<dbReference type="InterPro" id="IPR019734">
    <property type="entry name" value="TPR_rpt"/>
</dbReference>
<dbReference type="SMART" id="SM00044">
    <property type="entry name" value="CYCc"/>
    <property type="match status" value="1"/>
</dbReference>
<evidence type="ECO:0000256" key="12">
    <source>
        <dbReference type="ARBA" id="ARBA00023136"/>
    </source>
</evidence>
<evidence type="ECO:0000313" key="19">
    <source>
        <dbReference type="EMBL" id="MFC4267637.1"/>
    </source>
</evidence>
<dbReference type="Proteomes" id="UP001595826">
    <property type="component" value="Unassembled WGS sequence"/>
</dbReference>
<evidence type="ECO:0000256" key="1">
    <source>
        <dbReference type="ARBA" id="ARBA00001593"/>
    </source>
</evidence>
<dbReference type="InterPro" id="IPR001054">
    <property type="entry name" value="A/G_cyclase"/>
</dbReference>
<evidence type="ECO:0000256" key="9">
    <source>
        <dbReference type="ARBA" id="ARBA00022842"/>
    </source>
</evidence>
<evidence type="ECO:0000256" key="4">
    <source>
        <dbReference type="ARBA" id="ARBA00012201"/>
    </source>
</evidence>
<dbReference type="Gene3D" id="1.25.40.10">
    <property type="entry name" value="Tetratricopeptide repeat domain"/>
    <property type="match status" value="2"/>
</dbReference>
<dbReference type="EC" id="4.6.1.1" evidence="4"/>
<evidence type="ECO:0000256" key="8">
    <source>
        <dbReference type="ARBA" id="ARBA00022840"/>
    </source>
</evidence>
<evidence type="ECO:0000256" key="14">
    <source>
        <dbReference type="PROSITE-ProRule" id="PRU00339"/>
    </source>
</evidence>
<evidence type="ECO:0000256" key="16">
    <source>
        <dbReference type="SAM" id="Phobius"/>
    </source>
</evidence>
<comment type="subcellular location">
    <subcellularLocation>
        <location evidence="3">Membrane</location>
        <topology evidence="3">Multi-pass membrane protein</topology>
    </subcellularLocation>
</comment>
<evidence type="ECO:0000313" key="20">
    <source>
        <dbReference type="Proteomes" id="UP001595826"/>
    </source>
</evidence>
<protein>
    <recommendedName>
        <fullName evidence="4">adenylate cyclase</fullName>
        <ecNumber evidence="4">4.6.1.1</ecNumber>
    </recommendedName>
</protein>
<dbReference type="Gene3D" id="3.30.70.1230">
    <property type="entry name" value="Nucleotide cyclase"/>
    <property type="match status" value="1"/>
</dbReference>
<evidence type="ECO:0000259" key="18">
    <source>
        <dbReference type="PROSITE" id="PS50125"/>
    </source>
</evidence>
<keyword evidence="12 16" id="KW-0472">Membrane</keyword>
<keyword evidence="17" id="KW-0732">Signal</keyword>
<evidence type="ECO:0000256" key="5">
    <source>
        <dbReference type="ARBA" id="ARBA00022692"/>
    </source>
</evidence>
<comment type="similarity">
    <text evidence="15">Belongs to the adenylyl cyclase class-4/guanylyl cyclase family.</text>
</comment>
<feature type="repeat" description="TPR" evidence="14">
    <location>
        <begin position="245"/>
        <end position="278"/>
    </location>
</feature>
<dbReference type="PROSITE" id="PS00452">
    <property type="entry name" value="GUANYLATE_CYCLASE_1"/>
    <property type="match status" value="1"/>
</dbReference>
<keyword evidence="13 15" id="KW-0456">Lyase</keyword>
<evidence type="ECO:0000256" key="17">
    <source>
        <dbReference type="SAM" id="SignalP"/>
    </source>
</evidence>
<organism evidence="19 20">
    <name type="scientific">Polaribacter marinivivus</name>
    <dbReference type="NCBI Taxonomy" id="1524260"/>
    <lineage>
        <taxon>Bacteria</taxon>
        <taxon>Pseudomonadati</taxon>
        <taxon>Bacteroidota</taxon>
        <taxon>Flavobacteriia</taxon>
        <taxon>Flavobacteriales</taxon>
        <taxon>Flavobacteriaceae</taxon>
    </lineage>
</organism>
<keyword evidence="5 16" id="KW-0812">Transmembrane</keyword>
<gene>
    <name evidence="19" type="ORF">ACFOWD_01865</name>
</gene>
<evidence type="ECO:0000256" key="3">
    <source>
        <dbReference type="ARBA" id="ARBA00004141"/>
    </source>
</evidence>
<dbReference type="SUPFAM" id="SSF48452">
    <property type="entry name" value="TPR-like"/>
    <property type="match status" value="2"/>
</dbReference>
<dbReference type="InterPro" id="IPR018297">
    <property type="entry name" value="A/G_cyclase_CS"/>
</dbReference>
<dbReference type="SMART" id="SM00028">
    <property type="entry name" value="TPR"/>
    <property type="match status" value="7"/>
</dbReference>
<feature type="chain" id="PRO_5045613340" description="adenylate cyclase" evidence="17">
    <location>
        <begin position="20"/>
        <end position="693"/>
    </location>
</feature>
<keyword evidence="20" id="KW-1185">Reference proteome</keyword>
<dbReference type="InterPro" id="IPR029787">
    <property type="entry name" value="Nucleotide_cyclase"/>
</dbReference>
<comment type="caution">
    <text evidence="19">The sequence shown here is derived from an EMBL/GenBank/DDBJ whole genome shotgun (WGS) entry which is preliminary data.</text>
</comment>
<evidence type="ECO:0000256" key="13">
    <source>
        <dbReference type="ARBA" id="ARBA00023239"/>
    </source>
</evidence>
<dbReference type="PANTHER" id="PTHR45627:SF12">
    <property type="entry name" value="ADENYLATE CYCLASE TYPE 2"/>
    <property type="match status" value="1"/>
</dbReference>
<dbReference type="Pfam" id="PF13424">
    <property type="entry name" value="TPR_12"/>
    <property type="match status" value="2"/>
</dbReference>
<dbReference type="PROSITE" id="PS50005">
    <property type="entry name" value="TPR"/>
    <property type="match status" value="3"/>
</dbReference>
<evidence type="ECO:0000256" key="2">
    <source>
        <dbReference type="ARBA" id="ARBA00001946"/>
    </source>
</evidence>
<sequence>MKKIIFILTLAFFTTSINAQKNEFQQKQDSLFTIWQDTTKKDYDRAYAFVDYINPYMQFDLDSVLIHAENLQSFGLKNNLSYAIKHANNYKGSYWMSKGNLDKAIYFFKENIVIAEKMNDKDGLAIAEANIGVNYFYKNDYVKALNYTSRSIKYFKELGKNLRVANGFNMMGNIYGKIGNKIKSIEYYIKSYDIHKKENFRRGMVSNLINLGTRYYEIKDYNKALEYSNKALNIRGISSDKYSYSVALSHVGSIYIELKKFSKAKDYYTQALKLQEEMGLGLNISTTLISLGVLSHNEGKKKEALQYYKKGLKIKEQIKDLNGISDALSRIGTLYKEQSKYSLSIKYCKEGYEMAKTIESFEKQQQNCDCLYESYKASGNLKKALEYYELGNQAKDSLKEGETAKKLQQMEFDKQVTADSLATAEKERLVEVAHKEEVRKKNQTRNILFGVAGLILLIAGGIYSRLRYVRKSKAIIEKEKDRSENLLLNILPAEIAEELKIKGKADARDFDMVSILFTDFKGFTEQSAKLSAAELVNEINTCFEAFDAIMEKFGIEKIKTIGDAYMAAGGLPIPTDDSVKNTVLAAFEMQNFIRERKAEMDAKGLPSFQMRVGINTGPVVAGIVGVKKFQYDIWGDTVNTASRIESNGEVDKVNISQSTYEYLKDDSDFTFESRGKIVAKGKGEINMYFVSKK</sequence>
<evidence type="ECO:0000256" key="11">
    <source>
        <dbReference type="ARBA" id="ARBA00022998"/>
    </source>
</evidence>
<comment type="cofactor">
    <cofactor evidence="2">
        <name>Mg(2+)</name>
        <dbReference type="ChEBI" id="CHEBI:18420"/>
    </cofactor>
</comment>